<dbReference type="WBParaSite" id="L893_g5537.t1">
    <property type="protein sequence ID" value="L893_g5537.t1"/>
    <property type="gene ID" value="L893_g5537"/>
</dbReference>
<sequence length="307" mass="36143">MLLLFLSFVLLWGACDSRYEGKRYTARDPRYQHLGYYYHIKYVTHTADEPYAGTESFIRFSFGYINEETNVLIYLYDVDGKTRPWTYERPYEYQRNRVDNFTGWVKDDPYHEAESACAREMNDRTSYEICLVKPNLVVINPSLGPGRSLDPECEWMLDDVKLNVTLVEFTGVDWPGPDKWQQMERILTGVSFFIPNQQWFEYGYYYFRSSPKRKPRNVFKGFKPKVGQELYPSLNSVTLRKFNGQRSLEVMNEFQSDICQTAFRSGELRRASRLKNAVVATVKPYNETVKPYGYKNVLLSYLSPNII</sequence>
<keyword evidence="2" id="KW-1185">Reference proteome</keyword>
<organism evidence="2 3">
    <name type="scientific">Steinernema glaseri</name>
    <dbReference type="NCBI Taxonomy" id="37863"/>
    <lineage>
        <taxon>Eukaryota</taxon>
        <taxon>Metazoa</taxon>
        <taxon>Ecdysozoa</taxon>
        <taxon>Nematoda</taxon>
        <taxon>Chromadorea</taxon>
        <taxon>Rhabditida</taxon>
        <taxon>Tylenchina</taxon>
        <taxon>Panagrolaimomorpha</taxon>
        <taxon>Strongyloidoidea</taxon>
        <taxon>Steinernematidae</taxon>
        <taxon>Steinernema</taxon>
    </lineage>
</organism>
<dbReference type="Proteomes" id="UP000095287">
    <property type="component" value="Unplaced"/>
</dbReference>
<accession>A0A1I8AGG1</accession>
<proteinExistence type="predicted"/>
<name>A0A1I8AGG1_9BILA</name>
<keyword evidence="1" id="KW-0732">Signal</keyword>
<evidence type="ECO:0000313" key="2">
    <source>
        <dbReference type="Proteomes" id="UP000095287"/>
    </source>
</evidence>
<evidence type="ECO:0000313" key="3">
    <source>
        <dbReference type="WBParaSite" id="L893_g5537.t1"/>
    </source>
</evidence>
<protein>
    <submittedName>
        <fullName evidence="3">CUB domain-containing protein</fullName>
    </submittedName>
</protein>
<evidence type="ECO:0000256" key="1">
    <source>
        <dbReference type="SAM" id="SignalP"/>
    </source>
</evidence>
<dbReference type="AlphaFoldDB" id="A0A1I8AGG1"/>
<reference evidence="3" key="1">
    <citation type="submission" date="2016-11" db="UniProtKB">
        <authorList>
            <consortium name="WormBaseParasite"/>
        </authorList>
    </citation>
    <scope>IDENTIFICATION</scope>
</reference>
<feature type="signal peptide" evidence="1">
    <location>
        <begin position="1"/>
        <end position="17"/>
    </location>
</feature>
<feature type="chain" id="PRO_5009314686" evidence="1">
    <location>
        <begin position="18"/>
        <end position="307"/>
    </location>
</feature>